<comment type="caution">
    <text evidence="2">The sequence shown here is derived from an EMBL/GenBank/DDBJ whole genome shotgun (WGS) entry which is preliminary data.</text>
</comment>
<feature type="coiled-coil region" evidence="1">
    <location>
        <begin position="122"/>
        <end position="180"/>
    </location>
</feature>
<name>A0A6A1UPH3_9ROSI</name>
<organism evidence="2 3">
    <name type="scientific">Morella rubra</name>
    <name type="common">Chinese bayberry</name>
    <dbReference type="NCBI Taxonomy" id="262757"/>
    <lineage>
        <taxon>Eukaryota</taxon>
        <taxon>Viridiplantae</taxon>
        <taxon>Streptophyta</taxon>
        <taxon>Embryophyta</taxon>
        <taxon>Tracheophyta</taxon>
        <taxon>Spermatophyta</taxon>
        <taxon>Magnoliopsida</taxon>
        <taxon>eudicotyledons</taxon>
        <taxon>Gunneridae</taxon>
        <taxon>Pentapetalae</taxon>
        <taxon>rosids</taxon>
        <taxon>fabids</taxon>
        <taxon>Fagales</taxon>
        <taxon>Myricaceae</taxon>
        <taxon>Morella</taxon>
    </lineage>
</organism>
<dbReference type="AlphaFoldDB" id="A0A6A1UPH3"/>
<evidence type="ECO:0000256" key="1">
    <source>
        <dbReference type="SAM" id="Coils"/>
    </source>
</evidence>
<proteinExistence type="predicted"/>
<evidence type="ECO:0000313" key="3">
    <source>
        <dbReference type="Proteomes" id="UP000516437"/>
    </source>
</evidence>
<keyword evidence="1" id="KW-0175">Coiled coil</keyword>
<evidence type="ECO:0000313" key="2">
    <source>
        <dbReference type="EMBL" id="KAB1202171.1"/>
    </source>
</evidence>
<dbReference type="PANTHER" id="PTHR34452">
    <property type="entry name" value="MYOSIN HEAVY CHAIN-RELATED PROTEIN"/>
    <property type="match status" value="1"/>
</dbReference>
<gene>
    <name evidence="2" type="ORF">CJ030_MR8G020249</name>
</gene>
<dbReference type="Proteomes" id="UP000516437">
    <property type="component" value="Chromosome 8"/>
</dbReference>
<dbReference type="OrthoDB" id="2018427at2759"/>
<feature type="coiled-coil region" evidence="1">
    <location>
        <begin position="25"/>
        <end position="66"/>
    </location>
</feature>
<keyword evidence="3" id="KW-1185">Reference proteome</keyword>
<reference evidence="2 3" key="1">
    <citation type="journal article" date="2019" name="Plant Biotechnol. J.">
        <title>The red bayberry genome and genetic basis of sex determination.</title>
        <authorList>
            <person name="Jia H.M."/>
            <person name="Jia H.J."/>
            <person name="Cai Q.L."/>
            <person name="Wang Y."/>
            <person name="Zhao H.B."/>
            <person name="Yang W.F."/>
            <person name="Wang G.Y."/>
            <person name="Li Y.H."/>
            <person name="Zhan D.L."/>
            <person name="Shen Y.T."/>
            <person name="Niu Q.F."/>
            <person name="Chang L."/>
            <person name="Qiu J."/>
            <person name="Zhao L."/>
            <person name="Xie H.B."/>
            <person name="Fu W.Y."/>
            <person name="Jin J."/>
            <person name="Li X.W."/>
            <person name="Jiao Y."/>
            <person name="Zhou C.C."/>
            <person name="Tu T."/>
            <person name="Chai C.Y."/>
            <person name="Gao J.L."/>
            <person name="Fan L.J."/>
            <person name="van de Weg E."/>
            <person name="Wang J.Y."/>
            <person name="Gao Z.S."/>
        </authorList>
    </citation>
    <scope>NUCLEOTIDE SEQUENCE [LARGE SCALE GENOMIC DNA]</scope>
    <source>
        <tissue evidence="2">Leaves</tissue>
    </source>
</reference>
<dbReference type="EMBL" id="RXIC02000026">
    <property type="protein sequence ID" value="KAB1202171.1"/>
    <property type="molecule type" value="Genomic_DNA"/>
</dbReference>
<dbReference type="PANTHER" id="PTHR34452:SF1">
    <property type="entry name" value="SPORULATION-SPECIFIC PROTEIN"/>
    <property type="match status" value="1"/>
</dbReference>
<accession>A0A6A1UPH3</accession>
<sequence>MQVLDCCLASEACYIEEKGGLLTNVDSLKSELEACLAENRVLLDRNSVLISELEEYKKRAEKVEATFYVETSGGMLLRLKSETRKKREGPPVAMQESLRIAFIKEQYETKLQEMKHHISISKKHSEEMLWKLQDAIDEVENRKKCEASQLKRNEELRLRFSELEAELHSALSEKRELVKACDLIT</sequence>
<protein>
    <submittedName>
        <fullName evidence="2">Uncharacterized protein</fullName>
    </submittedName>
</protein>